<sequence length="173" mass="19926">MLNSLATYLWGSTATEEQDCAGNVTLEQHCVNGENLETLQEEDWVVVKTASEIITSDQQEERENIEVSEQPLENDQLLNDEGQAWAESNVLQQRNHLNHAAVHHGLVSEEQLVRNIHLAQRLQYNKVQKLISNTKCERQNKVREGQSTCKGNSRRNKRIRPSGFRSSRFNQRF</sequence>
<evidence type="ECO:0000313" key="2">
    <source>
        <dbReference type="EMBL" id="CEK80732.1"/>
    </source>
</evidence>
<organism evidence="2">
    <name type="scientific">Arion vulgaris</name>
    <dbReference type="NCBI Taxonomy" id="1028688"/>
    <lineage>
        <taxon>Eukaryota</taxon>
        <taxon>Metazoa</taxon>
        <taxon>Spiralia</taxon>
        <taxon>Lophotrochozoa</taxon>
        <taxon>Mollusca</taxon>
        <taxon>Gastropoda</taxon>
        <taxon>Heterobranchia</taxon>
        <taxon>Euthyneura</taxon>
        <taxon>Panpulmonata</taxon>
        <taxon>Eupulmonata</taxon>
        <taxon>Stylommatophora</taxon>
        <taxon>Helicina</taxon>
        <taxon>Arionoidea</taxon>
        <taxon>Arionidae</taxon>
        <taxon>Arion</taxon>
    </lineage>
</organism>
<reference evidence="2" key="1">
    <citation type="submission" date="2014-12" db="EMBL/GenBank/DDBJ databases">
        <title>Insight into the proteome of Arion vulgaris.</title>
        <authorList>
            <person name="Aradska J."/>
            <person name="Bulat T."/>
            <person name="Smidak R."/>
            <person name="Sarate P."/>
            <person name="Gangsoo J."/>
            <person name="Sialana F."/>
            <person name="Bilban M."/>
            <person name="Lubec G."/>
        </authorList>
    </citation>
    <scope>NUCLEOTIDE SEQUENCE</scope>
    <source>
        <tissue evidence="2">Skin</tissue>
    </source>
</reference>
<feature type="region of interest" description="Disordered" evidence="1">
    <location>
        <begin position="138"/>
        <end position="173"/>
    </location>
</feature>
<evidence type="ECO:0000256" key="1">
    <source>
        <dbReference type="SAM" id="MobiDB-lite"/>
    </source>
</evidence>
<feature type="compositionally biased region" description="Polar residues" evidence="1">
    <location>
        <begin position="164"/>
        <end position="173"/>
    </location>
</feature>
<dbReference type="EMBL" id="HACG01033867">
    <property type="protein sequence ID" value="CEK80732.1"/>
    <property type="molecule type" value="Transcribed_RNA"/>
</dbReference>
<proteinExistence type="predicted"/>
<name>A0A0B7AJF7_9EUPU</name>
<gene>
    <name evidence="2" type="primary">ORF122435</name>
</gene>
<protein>
    <submittedName>
        <fullName evidence="2">Uncharacterized protein</fullName>
    </submittedName>
</protein>
<accession>A0A0B7AJF7</accession>
<dbReference type="AlphaFoldDB" id="A0A0B7AJF7"/>